<name>S3CKN9_GLAL2</name>
<evidence type="ECO:0000256" key="1">
    <source>
        <dbReference type="SAM" id="MobiDB-lite"/>
    </source>
</evidence>
<reference evidence="2 3" key="1">
    <citation type="journal article" date="2013" name="BMC Genomics">
        <title>Genomics-driven discovery of the pneumocandin biosynthetic gene cluster in the fungus Glarea lozoyensis.</title>
        <authorList>
            <person name="Chen L."/>
            <person name="Yue Q."/>
            <person name="Zhang X."/>
            <person name="Xiang M."/>
            <person name="Wang C."/>
            <person name="Li S."/>
            <person name="Che Y."/>
            <person name="Ortiz-Lopez F.J."/>
            <person name="Bills G.F."/>
            <person name="Liu X."/>
            <person name="An Z."/>
        </authorList>
    </citation>
    <scope>NUCLEOTIDE SEQUENCE [LARGE SCALE GENOMIC DNA]</scope>
    <source>
        <strain evidence="3">ATCC 20868 / MF5171</strain>
    </source>
</reference>
<evidence type="ECO:0000313" key="2">
    <source>
        <dbReference type="EMBL" id="EPE25764.1"/>
    </source>
</evidence>
<dbReference type="KEGG" id="glz:GLAREA_01676"/>
<protein>
    <submittedName>
        <fullName evidence="2">Uncharacterized protein</fullName>
    </submittedName>
</protein>
<dbReference type="AlphaFoldDB" id="S3CKN9"/>
<evidence type="ECO:0000313" key="3">
    <source>
        <dbReference type="Proteomes" id="UP000016922"/>
    </source>
</evidence>
<dbReference type="GeneID" id="19460734"/>
<proteinExistence type="predicted"/>
<keyword evidence="3" id="KW-1185">Reference proteome</keyword>
<dbReference type="RefSeq" id="XP_008087083.1">
    <property type="nucleotide sequence ID" value="XM_008088892.1"/>
</dbReference>
<gene>
    <name evidence="2" type="ORF">GLAREA_01676</name>
</gene>
<dbReference type="EMBL" id="KE145371">
    <property type="protein sequence ID" value="EPE25764.1"/>
    <property type="molecule type" value="Genomic_DNA"/>
</dbReference>
<dbReference type="HOGENOM" id="CLU_1518008_0_0_1"/>
<sequence length="177" mass="18540">MAEVDVSLLSRPPEICSVALLVPHEARGCNPARNLSALRPSNGSFQNGHILQHAQNTEKHGEIAVSVGPDGGLSQPPGNHHLCQRGSCVTLKVNGAAQVFAVNSSVRFKGRNEAIANAVLRASPPSPPSANSQCLEAQTAMAKSAMSLSRRPYNQGQGTRPEGGGIRLLIRPQASPS</sequence>
<accession>S3CKN9</accession>
<organism evidence="2 3">
    <name type="scientific">Glarea lozoyensis (strain ATCC 20868 / MF5171)</name>
    <dbReference type="NCBI Taxonomy" id="1116229"/>
    <lineage>
        <taxon>Eukaryota</taxon>
        <taxon>Fungi</taxon>
        <taxon>Dikarya</taxon>
        <taxon>Ascomycota</taxon>
        <taxon>Pezizomycotina</taxon>
        <taxon>Leotiomycetes</taxon>
        <taxon>Helotiales</taxon>
        <taxon>Helotiaceae</taxon>
        <taxon>Glarea</taxon>
    </lineage>
</organism>
<dbReference type="Proteomes" id="UP000016922">
    <property type="component" value="Unassembled WGS sequence"/>
</dbReference>
<feature type="region of interest" description="Disordered" evidence="1">
    <location>
        <begin position="141"/>
        <end position="177"/>
    </location>
</feature>